<dbReference type="GO" id="GO:0004016">
    <property type="term" value="F:adenylate cyclase activity"/>
    <property type="evidence" value="ECO:0007669"/>
    <property type="project" value="TreeGrafter"/>
</dbReference>
<accession>A0A949JHS5</accession>
<evidence type="ECO:0000256" key="1">
    <source>
        <dbReference type="ARBA" id="ARBA00022741"/>
    </source>
</evidence>
<evidence type="ECO:0000313" key="5">
    <source>
        <dbReference type="Proteomes" id="UP000694501"/>
    </source>
</evidence>
<comment type="caution">
    <text evidence="4">The sequence shown here is derived from an EMBL/GenBank/DDBJ whole genome shotgun (WGS) entry which is preliminary data.</text>
</comment>
<protein>
    <submittedName>
        <fullName evidence="4">AAA family ATPase</fullName>
    </submittedName>
</protein>
<proteinExistence type="predicted"/>
<dbReference type="GO" id="GO:0005737">
    <property type="term" value="C:cytoplasm"/>
    <property type="evidence" value="ECO:0007669"/>
    <property type="project" value="TreeGrafter"/>
</dbReference>
<dbReference type="PANTHER" id="PTHR16305">
    <property type="entry name" value="TESTICULAR SOLUBLE ADENYLYL CYCLASE"/>
    <property type="match status" value="1"/>
</dbReference>
<dbReference type="InterPro" id="IPR027417">
    <property type="entry name" value="P-loop_NTPase"/>
</dbReference>
<dbReference type="PANTHER" id="PTHR16305:SF35">
    <property type="entry name" value="TRANSCRIPTIONAL ACTIVATOR DOMAIN"/>
    <property type="match status" value="1"/>
</dbReference>
<dbReference type="Pfam" id="PF13191">
    <property type="entry name" value="AAA_16"/>
    <property type="match status" value="1"/>
</dbReference>
<dbReference type="InterPro" id="IPR041664">
    <property type="entry name" value="AAA_16"/>
</dbReference>
<dbReference type="AlphaFoldDB" id="A0A949JHS5"/>
<evidence type="ECO:0000259" key="3">
    <source>
        <dbReference type="SMART" id="SM00382"/>
    </source>
</evidence>
<dbReference type="InterPro" id="IPR003593">
    <property type="entry name" value="AAA+_ATPase"/>
</dbReference>
<dbReference type="InterPro" id="IPR011990">
    <property type="entry name" value="TPR-like_helical_dom_sf"/>
</dbReference>
<keyword evidence="2" id="KW-0067">ATP-binding</keyword>
<dbReference type="SMART" id="SM00382">
    <property type="entry name" value="AAA"/>
    <property type="match status" value="1"/>
</dbReference>
<evidence type="ECO:0000313" key="4">
    <source>
        <dbReference type="EMBL" id="MBU7600242.1"/>
    </source>
</evidence>
<gene>
    <name evidence="4" type="ORF">JGS22_022055</name>
</gene>
<feature type="domain" description="AAA+ ATPase" evidence="3">
    <location>
        <begin position="15"/>
        <end position="316"/>
    </location>
</feature>
<reference evidence="4" key="1">
    <citation type="submission" date="2021-06" db="EMBL/GenBank/DDBJ databases">
        <title>Sequencing of actinobacteria type strains.</title>
        <authorList>
            <person name="Nguyen G.-S."/>
            <person name="Wentzel A."/>
        </authorList>
    </citation>
    <scope>NUCLEOTIDE SEQUENCE</scope>
    <source>
        <strain evidence="4">P38-E01</strain>
    </source>
</reference>
<organism evidence="4 5">
    <name type="scientific">Streptomyces tardus</name>
    <dbReference type="NCBI Taxonomy" id="2780544"/>
    <lineage>
        <taxon>Bacteria</taxon>
        <taxon>Bacillati</taxon>
        <taxon>Actinomycetota</taxon>
        <taxon>Actinomycetes</taxon>
        <taxon>Kitasatosporales</taxon>
        <taxon>Streptomycetaceae</taxon>
        <taxon>Streptomyces</taxon>
    </lineage>
</organism>
<keyword evidence="5" id="KW-1185">Reference proteome</keyword>
<dbReference type="EMBL" id="JAELVF020000002">
    <property type="protein sequence ID" value="MBU7600242.1"/>
    <property type="molecule type" value="Genomic_DNA"/>
</dbReference>
<evidence type="ECO:0000256" key="2">
    <source>
        <dbReference type="ARBA" id="ARBA00022840"/>
    </source>
</evidence>
<keyword evidence="1" id="KW-0547">Nucleotide-binding</keyword>
<dbReference type="Proteomes" id="UP000694501">
    <property type="component" value="Unassembled WGS sequence"/>
</dbReference>
<dbReference type="SUPFAM" id="SSF48452">
    <property type="entry name" value="TPR-like"/>
    <property type="match status" value="1"/>
</dbReference>
<dbReference type="GO" id="GO:0005524">
    <property type="term" value="F:ATP binding"/>
    <property type="evidence" value="ECO:0007669"/>
    <property type="project" value="UniProtKB-KW"/>
</dbReference>
<dbReference type="SUPFAM" id="SSF52540">
    <property type="entry name" value="P-loop containing nucleoside triphosphate hydrolases"/>
    <property type="match status" value="1"/>
</dbReference>
<dbReference type="Gene3D" id="3.40.50.300">
    <property type="entry name" value="P-loop containing nucleotide triphosphate hydrolases"/>
    <property type="match status" value="1"/>
</dbReference>
<sequence length="899" mass="98205">MARLQQAAREVVDGAGRLVIVEAESGMGKTALLTAFARKAGQEQQPGATNCRVVQLSCGAATSTTAFHLAYDALLALGETVKPQQTFWSRLRRMGVAAAWSTPKAVGDLVPGLGAAVTIGQDVVSAALDSGSMPADSLQPQQQAVTLGIAQELLRLVRDGAPVLLILDDIQHIDLSSLQVLHRLVAELPGAPLGLVVSRTLREPATNAEAVAELLALWTARDGAQSLSHIVRESLSALPPDAVMDWVTLDRPGASASEQQKLAGALTEVTAGSPVFLRQCLALLPGDGVSTVSLPRRLPEAFARRFDRVEEADRDLLKLATCYGNTFVAAVLAEVLREDHSHVMERLLRISSVHGLIRAVEERPDWVEHLGSDSYEFEHQALRAAIYRQHQSTGLRETRHAELADALTRLAERNWQNRQTPYEVRLATARQLRRAGFARRLDSAAAHHELARSVALSGLSFTEAEQHCLVAIEAVRALEPDPEGHRDAQFVEAVELLLSLTEVRWQGHTTVADGPDIDRLADEAEQAALRLGDQRQIARTTLLRGKTLLVKFGLEPSLDKLAAAVERAEEAGDPVALFVAKVEYGRQLPKRNLEAGLRVLIEAEELYASEPLLGEANSPVLQHARNLNEMQLGVNLFDHGRFGEGRNRLVRCTERLRAERLCTELPIALNYLAQLHLATGEFTEAEAVLAEARDIEAARGADSGWHAYNTALLALLYAQDPARRQEARDLAAAAWAETERTWLANLVPIVRNLYVEVLVALAEEGRPGEEDLDFADRLASDTIEETVRSGMHRSRIAALSLRGRVALRRGDATAAAAHARQALALLEQYGDMPALRTEEVLHDAACALEAVGAQAESTQLLERARGEVERKAASIEEPERRQRFLQEVPLNRWITGTQP</sequence>
<name>A0A949JHS5_9ACTN</name>